<dbReference type="Pfam" id="PF00166">
    <property type="entry name" value="Cpn10"/>
    <property type="match status" value="1"/>
</dbReference>
<dbReference type="Gene3D" id="2.30.33.40">
    <property type="entry name" value="GroES chaperonin"/>
    <property type="match status" value="1"/>
</dbReference>
<dbReference type="CDD" id="cd00320">
    <property type="entry name" value="cpn10"/>
    <property type="match status" value="1"/>
</dbReference>
<keyword evidence="1" id="KW-0143">Chaperone</keyword>
<gene>
    <name evidence="2" type="primary">groES</name>
</gene>
<dbReference type="InterPro" id="IPR020818">
    <property type="entry name" value="Chaperonin_GroES"/>
</dbReference>
<evidence type="ECO:0000256" key="1">
    <source>
        <dbReference type="ARBA" id="ARBA00023186"/>
    </source>
</evidence>
<accession>A0A221S310</accession>
<name>A0A221S310_9VIRU</name>
<dbReference type="InterPro" id="IPR011032">
    <property type="entry name" value="GroES-like_sf"/>
</dbReference>
<sequence length="148" mass="16670">MPDTNEALDVSGCYVADENRVLDPSLVDKELIERLPQPTGWRILIMPFRPPEKSDGGILLAPKTLEEDVIQTQVGYVLKAGPLAYKDKERYPTGEWCKEGDWVIFARYAGSRFRLNGDKKAAFGSEVRMLNDDEILGTILDPKDIYHG</sequence>
<dbReference type="SUPFAM" id="SSF50129">
    <property type="entry name" value="GroES-like"/>
    <property type="match status" value="1"/>
</dbReference>
<dbReference type="InterPro" id="IPR037124">
    <property type="entry name" value="Chaperonin_GroES_sf"/>
</dbReference>
<dbReference type="EMBL" id="KU970695">
    <property type="protein sequence ID" value="ASN63289.1"/>
    <property type="molecule type" value="Genomic_DNA"/>
</dbReference>
<reference evidence="2" key="1">
    <citation type="submission" date="2016-03" db="EMBL/GenBank/DDBJ databases">
        <title>Novel chaperonins are prevalent in the virioplankton and link to viral biology and ecology.</title>
        <authorList>
            <person name="Marine R.L."/>
            <person name="Nasko D.J."/>
            <person name="Polson S.W."/>
            <person name="Wommack K.E."/>
        </authorList>
    </citation>
    <scope>NUCLEOTIDE SEQUENCE</scope>
</reference>
<dbReference type="GO" id="GO:0005524">
    <property type="term" value="F:ATP binding"/>
    <property type="evidence" value="ECO:0007669"/>
    <property type="project" value="InterPro"/>
</dbReference>
<evidence type="ECO:0000313" key="2">
    <source>
        <dbReference type="EMBL" id="ASN63289.1"/>
    </source>
</evidence>
<proteinExistence type="predicted"/>
<organism evidence="2">
    <name type="scientific">uncultured virus</name>
    <dbReference type="NCBI Taxonomy" id="340016"/>
    <lineage>
        <taxon>Viruses</taxon>
        <taxon>environmental samples</taxon>
    </lineage>
</organism>
<dbReference type="GO" id="GO:0044183">
    <property type="term" value="F:protein folding chaperone"/>
    <property type="evidence" value="ECO:0007669"/>
    <property type="project" value="InterPro"/>
</dbReference>
<protein>
    <submittedName>
        <fullName evidence="2">Co-chaperonin GroES</fullName>
    </submittedName>
</protein>